<dbReference type="PROSITE" id="PS01187">
    <property type="entry name" value="EGF_CA"/>
    <property type="match status" value="3"/>
</dbReference>
<dbReference type="InterPro" id="IPR055088">
    <property type="entry name" value="Fibulin_C"/>
</dbReference>
<accession>A0A9N9SRD3</accession>
<dbReference type="InterPro" id="IPR049883">
    <property type="entry name" value="NOTCH1_EGF-like"/>
</dbReference>
<dbReference type="PROSITE" id="PS50026">
    <property type="entry name" value="EGF_3"/>
    <property type="match status" value="4"/>
</dbReference>
<keyword evidence="5 11" id="KW-0245">EGF-like domain</keyword>
<dbReference type="OrthoDB" id="10022113at2759"/>
<dbReference type="PROSITE" id="PS00010">
    <property type="entry name" value="ASX_HYDROXYL"/>
    <property type="match status" value="4"/>
</dbReference>
<proteinExistence type="inferred from homology"/>
<dbReference type="PROSITE" id="PS01186">
    <property type="entry name" value="EGF_2"/>
    <property type="match status" value="3"/>
</dbReference>
<dbReference type="PANTHER" id="PTHR24039:SF33">
    <property type="entry name" value="EGF-CONTAINING FIBULIN-LIKE EXTRACELLULAR MATRIX PROTEIN 1"/>
    <property type="match status" value="1"/>
</dbReference>
<dbReference type="GO" id="GO:0005509">
    <property type="term" value="F:calcium ion binding"/>
    <property type="evidence" value="ECO:0007669"/>
    <property type="project" value="InterPro"/>
</dbReference>
<evidence type="ECO:0000256" key="11">
    <source>
        <dbReference type="PROSITE-ProRule" id="PRU00076"/>
    </source>
</evidence>
<protein>
    <recommendedName>
        <fullName evidence="12">EGF-like domain-containing protein</fullName>
    </recommendedName>
</protein>
<dbReference type="Pfam" id="PF12662">
    <property type="entry name" value="cEGF"/>
    <property type="match status" value="3"/>
</dbReference>
<keyword evidence="3" id="KW-0964">Secreted</keyword>
<dbReference type="CDD" id="cd00054">
    <property type="entry name" value="EGF_CA"/>
    <property type="match status" value="3"/>
</dbReference>
<dbReference type="Pfam" id="PF07645">
    <property type="entry name" value="EGF_CA"/>
    <property type="match status" value="6"/>
</dbReference>
<evidence type="ECO:0000256" key="3">
    <source>
        <dbReference type="ARBA" id="ARBA00022525"/>
    </source>
</evidence>
<feature type="domain" description="EGF-like" evidence="12">
    <location>
        <begin position="662"/>
        <end position="704"/>
    </location>
</feature>
<reference evidence="13" key="1">
    <citation type="submission" date="2022-01" db="EMBL/GenBank/DDBJ databases">
        <authorList>
            <person name="King R."/>
        </authorList>
    </citation>
    <scope>NUCLEOTIDE SEQUENCE</scope>
</reference>
<dbReference type="InterPro" id="IPR026823">
    <property type="entry name" value="cEGF"/>
</dbReference>
<dbReference type="PANTHER" id="PTHR24039">
    <property type="entry name" value="FIBRILLIN-RELATED"/>
    <property type="match status" value="1"/>
</dbReference>
<name>A0A9N9SRD3_DIABA</name>
<feature type="domain" description="EGF-like" evidence="12">
    <location>
        <begin position="579"/>
        <end position="617"/>
    </location>
</feature>
<evidence type="ECO:0000259" key="12">
    <source>
        <dbReference type="PROSITE" id="PS50026"/>
    </source>
</evidence>
<dbReference type="AlphaFoldDB" id="A0A9N9SRD3"/>
<evidence type="ECO:0000256" key="8">
    <source>
        <dbReference type="ARBA" id="ARBA00022837"/>
    </source>
</evidence>
<dbReference type="SUPFAM" id="SSF57196">
    <property type="entry name" value="EGF/Laminin"/>
    <property type="match status" value="2"/>
</dbReference>
<dbReference type="FunFam" id="2.10.25.10:FF:000010">
    <property type="entry name" value="Pro-epidermal growth factor"/>
    <property type="match status" value="1"/>
</dbReference>
<dbReference type="Pfam" id="PF22914">
    <property type="entry name" value="Fibulin_C"/>
    <property type="match status" value="1"/>
</dbReference>
<evidence type="ECO:0000256" key="2">
    <source>
        <dbReference type="ARBA" id="ARBA00006127"/>
    </source>
</evidence>
<keyword evidence="7" id="KW-0677">Repeat</keyword>
<evidence type="ECO:0000256" key="5">
    <source>
        <dbReference type="ARBA" id="ARBA00022536"/>
    </source>
</evidence>
<comment type="similarity">
    <text evidence="2">Belongs to the fibulin family.</text>
</comment>
<keyword evidence="8" id="KW-0106">Calcium</keyword>
<sequence>MTKGILILICCVICANYGIIGITINDRKKCCDLGTNFATFGNDCKNFRPEWAGSRLRNEKACLNTVDLCCKEQIREKNCQLGTTDAVNGVSCSVTDEVRKDCCEACQAGIDASRAKEPCTGLGLSPLYDDAFKQCCENYSNVTSSTATTLFTSTTTSTTTTTTAKSFIDNSDTDPKSIENICDSEVCTQICKPLFNTSVFFKCDCFKGFILMEDGVSCEPEERVLNQKGRCELFNPCDHDCSDTGTTIKCSCREGYQLSENNRTCEDIDECALNIHNCQSVDDCINEIGTYSCYDSIFNNRSKEYEYEDDCPSGYQYNVEKQLCDDIDECQIKLICLPPKVCKNTIGSYTCGLEEDTSLCPPGFSYNPSTKACADIDECLTGKNGCNTESQVCVNTKGNYTCVDKASTNSTCALGFKMNTVIQLCEDINECEEKENICAHNERCVNVFGSYKCVLQESSSSTSTTQPTSTTQKVICPTGYSYVNETQKCADIDECKSNPCGRFEKCMNYEGRYDCIPQIQCKLGYELNESGDECIDVNECAKNTYKCLPTQICKNYIGYYTCECPLGHLLSKITNQCEDVDECKMFRPCQALSTTCINLKGSFRCDCKEGFQFKSPDQCVDINECVRDPGICEHNCTNILGSYRCSCNKGFTLNRDNRTCTDIDECERFKDRKLCIGSCKNVPGSYRCECPPGYKLGSDGRLCIDIDECQQNVCNSEEVCINTRGGYKCYSFNCPANYIKDTEHKSRCKRIQSFCNPRDYECILIPERYTYHYITLVSNLPLIHGKISLFRIKGPEWFASRAEFTLKLLDVICPNNIERVNDMYFKKGDDQFNSMVLYLVKPIAGPQEIKLQIEMRLFQDNNIIGYVVVYITIVVSEFPF</sequence>
<dbReference type="FunFam" id="2.10.25.10:FF:000005">
    <property type="entry name" value="Fibrillin 2"/>
    <property type="match status" value="1"/>
</dbReference>
<dbReference type="InterPro" id="IPR018097">
    <property type="entry name" value="EGF_Ca-bd_CS"/>
</dbReference>
<evidence type="ECO:0000256" key="7">
    <source>
        <dbReference type="ARBA" id="ARBA00022737"/>
    </source>
</evidence>
<dbReference type="SMART" id="SM00179">
    <property type="entry name" value="EGF_CA"/>
    <property type="match status" value="11"/>
</dbReference>
<dbReference type="SMART" id="SM00181">
    <property type="entry name" value="EGF"/>
    <property type="match status" value="9"/>
</dbReference>
<evidence type="ECO:0000256" key="6">
    <source>
        <dbReference type="ARBA" id="ARBA00022729"/>
    </source>
</evidence>
<dbReference type="InterPro" id="IPR001881">
    <property type="entry name" value="EGF-like_Ca-bd_dom"/>
</dbReference>
<evidence type="ECO:0000256" key="1">
    <source>
        <dbReference type="ARBA" id="ARBA00004498"/>
    </source>
</evidence>
<dbReference type="FunFam" id="2.10.25.10:FF:000038">
    <property type="entry name" value="Fibrillin 2"/>
    <property type="match status" value="1"/>
</dbReference>
<gene>
    <name evidence="13" type="ORF">DIABBA_LOCUS1821</name>
</gene>
<evidence type="ECO:0000313" key="13">
    <source>
        <dbReference type="EMBL" id="CAG9827855.1"/>
    </source>
</evidence>
<keyword evidence="9" id="KW-1015">Disulfide bond</keyword>
<comment type="caution">
    <text evidence="11">Lacks conserved residue(s) required for the propagation of feature annotation.</text>
</comment>
<dbReference type="InterPro" id="IPR000742">
    <property type="entry name" value="EGF"/>
</dbReference>
<evidence type="ECO:0000313" key="14">
    <source>
        <dbReference type="Proteomes" id="UP001153709"/>
    </source>
</evidence>
<evidence type="ECO:0000256" key="10">
    <source>
        <dbReference type="ARBA" id="ARBA00023180"/>
    </source>
</evidence>
<evidence type="ECO:0000256" key="4">
    <source>
        <dbReference type="ARBA" id="ARBA00022530"/>
    </source>
</evidence>
<keyword evidence="10" id="KW-0325">Glycoprotein</keyword>
<organism evidence="13 14">
    <name type="scientific">Diabrotica balteata</name>
    <name type="common">Banded cucumber beetle</name>
    <dbReference type="NCBI Taxonomy" id="107213"/>
    <lineage>
        <taxon>Eukaryota</taxon>
        <taxon>Metazoa</taxon>
        <taxon>Ecdysozoa</taxon>
        <taxon>Arthropoda</taxon>
        <taxon>Hexapoda</taxon>
        <taxon>Insecta</taxon>
        <taxon>Pterygota</taxon>
        <taxon>Neoptera</taxon>
        <taxon>Endopterygota</taxon>
        <taxon>Coleoptera</taxon>
        <taxon>Polyphaga</taxon>
        <taxon>Cucujiformia</taxon>
        <taxon>Chrysomeloidea</taxon>
        <taxon>Chrysomelidae</taxon>
        <taxon>Galerucinae</taxon>
        <taxon>Diabroticina</taxon>
        <taxon>Diabroticites</taxon>
        <taxon>Diabrotica</taxon>
    </lineage>
</organism>
<dbReference type="InterPro" id="IPR009030">
    <property type="entry name" value="Growth_fac_rcpt_cys_sf"/>
</dbReference>
<keyword evidence="14" id="KW-1185">Reference proteome</keyword>
<dbReference type="InterPro" id="IPR000152">
    <property type="entry name" value="EGF-type_Asp/Asn_hydroxyl_site"/>
</dbReference>
<dbReference type="Proteomes" id="UP001153709">
    <property type="component" value="Chromosome 1"/>
</dbReference>
<dbReference type="FunFam" id="2.10.25.10:FF:000119">
    <property type="entry name" value="vitamin K-dependent protein S"/>
    <property type="match status" value="1"/>
</dbReference>
<keyword evidence="6" id="KW-0732">Signal</keyword>
<evidence type="ECO:0000256" key="9">
    <source>
        <dbReference type="ARBA" id="ARBA00023157"/>
    </source>
</evidence>
<dbReference type="EMBL" id="OU898276">
    <property type="protein sequence ID" value="CAG9827855.1"/>
    <property type="molecule type" value="Genomic_DNA"/>
</dbReference>
<dbReference type="SUPFAM" id="SSF57184">
    <property type="entry name" value="Growth factor receptor domain"/>
    <property type="match status" value="4"/>
</dbReference>
<feature type="domain" description="EGF-like" evidence="12">
    <location>
        <begin position="536"/>
        <end position="578"/>
    </location>
</feature>
<comment type="subcellular location">
    <subcellularLocation>
        <location evidence="1">Secreted</location>
        <location evidence="1">Extracellular space</location>
        <location evidence="1">Extracellular matrix</location>
    </subcellularLocation>
</comment>
<dbReference type="GO" id="GO:0071944">
    <property type="term" value="C:cell periphery"/>
    <property type="evidence" value="ECO:0007669"/>
    <property type="project" value="UniProtKB-ARBA"/>
</dbReference>
<keyword evidence="4" id="KW-0272">Extracellular matrix</keyword>
<dbReference type="Gene3D" id="2.10.25.10">
    <property type="entry name" value="Laminin"/>
    <property type="match status" value="12"/>
</dbReference>
<feature type="domain" description="EGF-like" evidence="12">
    <location>
        <begin position="621"/>
        <end position="661"/>
    </location>
</feature>